<dbReference type="Pfam" id="PF10094">
    <property type="entry name" value="DUF2332"/>
    <property type="match status" value="1"/>
</dbReference>
<dbReference type="Proteomes" id="UP001079430">
    <property type="component" value="Unassembled WGS sequence"/>
</dbReference>
<name>A0ABT4KHL6_9HYPH</name>
<accession>A0ABT4KHL6</accession>
<dbReference type="PIRSF" id="PIRSF012608">
    <property type="entry name" value="UCP012608"/>
    <property type="match status" value="1"/>
</dbReference>
<gene>
    <name evidence="1" type="ORF">O3W52_15745</name>
</gene>
<reference evidence="1" key="1">
    <citation type="submission" date="2022-10" db="EMBL/GenBank/DDBJ databases">
        <title>Whole genome sequencing of three plant growth promoting bacteria isolated from Vachellia tortilis subsp. raddiana in Morocco.</title>
        <authorList>
            <person name="Hnini M."/>
            <person name="Zouagui R."/>
            <person name="Zouagui H."/>
            <person name="Chemao Elfihri M.-W."/>
            <person name="Ibrahimi A."/>
            <person name="Sbabou L."/>
            <person name="Aurag J."/>
        </authorList>
    </citation>
    <scope>NUCLEOTIDE SEQUENCE</scope>
    <source>
        <strain evidence="1">LMR678</strain>
    </source>
</reference>
<protein>
    <submittedName>
        <fullName evidence="1">DUF2332 family protein</fullName>
    </submittedName>
</protein>
<keyword evidence="2" id="KW-1185">Reference proteome</keyword>
<dbReference type="EMBL" id="JAPVOI010000004">
    <property type="protein sequence ID" value="MCZ4091462.1"/>
    <property type="molecule type" value="Genomic_DNA"/>
</dbReference>
<evidence type="ECO:0000313" key="1">
    <source>
        <dbReference type="EMBL" id="MCZ4091462.1"/>
    </source>
</evidence>
<dbReference type="RefSeq" id="WP_269281314.1">
    <property type="nucleotide sequence ID" value="NZ_JAPVOI010000004.1"/>
</dbReference>
<organism evidence="1 2">
    <name type="scientific">Sinorhizobium psoraleae</name>
    <dbReference type="NCBI Taxonomy" id="520838"/>
    <lineage>
        <taxon>Bacteria</taxon>
        <taxon>Pseudomonadati</taxon>
        <taxon>Pseudomonadota</taxon>
        <taxon>Alphaproteobacteria</taxon>
        <taxon>Hyphomicrobiales</taxon>
        <taxon>Rhizobiaceae</taxon>
        <taxon>Sinorhizobium/Ensifer group</taxon>
        <taxon>Sinorhizobium</taxon>
    </lineage>
</organism>
<dbReference type="InterPro" id="IPR011200">
    <property type="entry name" value="UCP012608"/>
</dbReference>
<comment type="caution">
    <text evidence="1">The sequence shown here is derived from an EMBL/GenBank/DDBJ whole genome shotgun (WGS) entry which is preliminary data.</text>
</comment>
<sequence>MPERAASEELVRRAFRGQGKSCEELDSPFMARLCRLAAERLDGESAVGSRVIGWQGDPSSKADSVALRLAGALHALVLSNRDPVLISCYPPNVADDETLWGACEVAFRKHGDFILDRLRSAPQTNEVRRSGALLVGFLTVARAFGKPLVLSEVGASAGLNLHWDRYGYDFSGSQWGDMGSGVIISPEWSGAVPPGGPVEIVGRAGCDINPLDPANEEDRLRLLSYVWADQPDRIERTRNALAIAAAYSSPIERADAVDWLKRRLAHPFPGAIHVIYHSIAWQYLPESAQQEGEAVIAAAGMAATADAPLARLQMEADGLRPGAALSLQTWPGGEKHLIGRADFHGRWIEWTGLPRKG</sequence>
<proteinExistence type="predicted"/>
<evidence type="ECO:0000313" key="2">
    <source>
        <dbReference type="Proteomes" id="UP001079430"/>
    </source>
</evidence>